<feature type="transmembrane region" description="Helical" evidence="1">
    <location>
        <begin position="56"/>
        <end position="73"/>
    </location>
</feature>
<feature type="transmembrane region" description="Helical" evidence="1">
    <location>
        <begin position="122"/>
        <end position="147"/>
    </location>
</feature>
<keyword evidence="3" id="KW-1185">Reference proteome</keyword>
<keyword evidence="1" id="KW-0812">Transmembrane</keyword>
<sequence length="148" mass="15960">MEGSHGNDQWNESSSKGYRGRLLSVTGQIVVGLVFVVTFVLHAITYGTIDNQLGNFLFGFFIISTGLMGAGRMPRTSEIIAYVVASLLTSGVLGFLFITRLMDLISLIMTDQTGNDSLSEGIVNLIVYVSGIIFSIVGTVFACLTFCE</sequence>
<evidence type="ECO:0000313" key="3">
    <source>
        <dbReference type="Proteomes" id="UP001152320"/>
    </source>
</evidence>
<evidence type="ECO:0000256" key="1">
    <source>
        <dbReference type="SAM" id="Phobius"/>
    </source>
</evidence>
<proteinExistence type="predicted"/>
<name>A0A9Q1HCF5_HOLLE</name>
<accession>A0A9Q1HCF5</accession>
<feature type="transmembrane region" description="Helical" evidence="1">
    <location>
        <begin position="22"/>
        <end position="44"/>
    </location>
</feature>
<comment type="caution">
    <text evidence="2">The sequence shown here is derived from an EMBL/GenBank/DDBJ whole genome shotgun (WGS) entry which is preliminary data.</text>
</comment>
<dbReference type="AlphaFoldDB" id="A0A9Q1HCF5"/>
<evidence type="ECO:0000313" key="2">
    <source>
        <dbReference type="EMBL" id="KAJ8044217.1"/>
    </source>
</evidence>
<protein>
    <submittedName>
        <fullName evidence="2">Uncharacterized protein</fullName>
    </submittedName>
</protein>
<keyword evidence="1" id="KW-0472">Membrane</keyword>
<gene>
    <name evidence="2" type="ORF">HOLleu_11611</name>
</gene>
<keyword evidence="1" id="KW-1133">Transmembrane helix</keyword>
<organism evidence="2 3">
    <name type="scientific">Holothuria leucospilota</name>
    <name type="common">Black long sea cucumber</name>
    <name type="synonym">Mertensiothuria leucospilota</name>
    <dbReference type="NCBI Taxonomy" id="206669"/>
    <lineage>
        <taxon>Eukaryota</taxon>
        <taxon>Metazoa</taxon>
        <taxon>Echinodermata</taxon>
        <taxon>Eleutherozoa</taxon>
        <taxon>Echinozoa</taxon>
        <taxon>Holothuroidea</taxon>
        <taxon>Aspidochirotacea</taxon>
        <taxon>Aspidochirotida</taxon>
        <taxon>Holothuriidae</taxon>
        <taxon>Holothuria</taxon>
    </lineage>
</organism>
<reference evidence="2" key="1">
    <citation type="submission" date="2021-10" db="EMBL/GenBank/DDBJ databases">
        <title>Tropical sea cucumber genome reveals ecological adaptation and Cuvierian tubules defense mechanism.</title>
        <authorList>
            <person name="Chen T."/>
        </authorList>
    </citation>
    <scope>NUCLEOTIDE SEQUENCE</scope>
    <source>
        <strain evidence="2">Nanhai2018</strain>
        <tissue evidence="2">Muscle</tissue>
    </source>
</reference>
<dbReference type="Proteomes" id="UP001152320">
    <property type="component" value="Chromosome 4"/>
</dbReference>
<dbReference type="EMBL" id="JAIZAY010000004">
    <property type="protein sequence ID" value="KAJ8044217.1"/>
    <property type="molecule type" value="Genomic_DNA"/>
</dbReference>
<feature type="transmembrane region" description="Helical" evidence="1">
    <location>
        <begin position="80"/>
        <end position="102"/>
    </location>
</feature>